<dbReference type="PANTHER" id="PTHR38594">
    <property type="entry name" value="PEP-DEPENDENT DIHYDROXYACETONE KINASE, PHOSPHORYL DONOR SUBUNIT DHAM"/>
    <property type="match status" value="1"/>
</dbReference>
<evidence type="ECO:0000313" key="8">
    <source>
        <dbReference type="Proteomes" id="UP000198636"/>
    </source>
</evidence>
<dbReference type="GO" id="GO:0019563">
    <property type="term" value="P:glycerol catabolic process"/>
    <property type="evidence" value="ECO:0007669"/>
    <property type="project" value="InterPro"/>
</dbReference>
<dbReference type="EMBL" id="FMUS01000008">
    <property type="protein sequence ID" value="SCY43274.1"/>
    <property type="molecule type" value="Genomic_DNA"/>
</dbReference>
<dbReference type="PANTHER" id="PTHR38594:SF1">
    <property type="entry name" value="PEP-DEPENDENT DIHYDROXYACETONE KINASE, PHOSPHORYL DONOR SUBUNIT DHAM"/>
    <property type="match status" value="1"/>
</dbReference>
<dbReference type="Pfam" id="PF03610">
    <property type="entry name" value="EIIA-man"/>
    <property type="match status" value="1"/>
</dbReference>
<dbReference type="STRING" id="1120976.SAMN03080606_01508"/>
<dbReference type="GO" id="GO:0009401">
    <property type="term" value="P:phosphoenolpyruvate-dependent sugar phosphotransferase system"/>
    <property type="evidence" value="ECO:0007669"/>
    <property type="project" value="InterPro"/>
</dbReference>
<dbReference type="SUPFAM" id="SSF53062">
    <property type="entry name" value="PTS system fructose IIA component-like"/>
    <property type="match status" value="1"/>
</dbReference>
<gene>
    <name evidence="7" type="ORF">SAMN03080606_01508</name>
</gene>
<evidence type="ECO:0000256" key="4">
    <source>
        <dbReference type="ARBA" id="ARBA00022679"/>
    </source>
</evidence>
<dbReference type="InterPro" id="IPR039643">
    <property type="entry name" value="DhaM"/>
</dbReference>
<dbReference type="InterPro" id="IPR036662">
    <property type="entry name" value="PTS_EIIA_man-typ_sf"/>
</dbReference>
<feature type="domain" description="PTS EIIA type-4" evidence="6">
    <location>
        <begin position="1"/>
        <end position="128"/>
    </location>
</feature>
<reference evidence="7 8" key="1">
    <citation type="submission" date="2016-10" db="EMBL/GenBank/DDBJ databases">
        <authorList>
            <person name="de Groot N.N."/>
        </authorList>
    </citation>
    <scope>NUCLEOTIDE SEQUENCE [LARGE SCALE GENOMIC DNA]</scope>
    <source>
        <strain evidence="7 8">DSM 18978</strain>
    </source>
</reference>
<keyword evidence="8" id="KW-1185">Reference proteome</keyword>
<dbReference type="Gene3D" id="3.40.50.510">
    <property type="entry name" value="Phosphotransferase system, mannose-type IIA component"/>
    <property type="match status" value="1"/>
</dbReference>
<dbReference type="AlphaFoldDB" id="A0A1G5FVQ8"/>
<evidence type="ECO:0000256" key="3">
    <source>
        <dbReference type="ARBA" id="ARBA00012095"/>
    </source>
</evidence>
<proteinExistence type="predicted"/>
<sequence>MVGIVIVSHSRKIAQGVIELCSQMIQDNVQIIAAGGTADDSIGTDTNLIMESIKQADTGDGVLVLVDLGSAIMSTELALDFLDEDLRNRVSIADAPLVEGSIAAVVQAGIGSNLAEVKASAEESKHMVKIT</sequence>
<comment type="subunit">
    <text evidence="5">Homodimer. The dihydroxyacetone kinase complex is composed of a homodimer of DhaM, a homodimer of DhaK and the subunit DhaL.</text>
</comment>
<dbReference type="GO" id="GO:0047324">
    <property type="term" value="F:phosphoenolpyruvate-glycerone phosphotransferase activity"/>
    <property type="evidence" value="ECO:0007669"/>
    <property type="project" value="UniProtKB-EC"/>
</dbReference>
<organism evidence="7 8">
    <name type="scientific">Alkaliphilus peptidifermentans DSM 18978</name>
    <dbReference type="NCBI Taxonomy" id="1120976"/>
    <lineage>
        <taxon>Bacteria</taxon>
        <taxon>Bacillati</taxon>
        <taxon>Bacillota</taxon>
        <taxon>Clostridia</taxon>
        <taxon>Peptostreptococcales</taxon>
        <taxon>Natronincolaceae</taxon>
        <taxon>Alkaliphilus</taxon>
    </lineage>
</organism>
<keyword evidence="7" id="KW-0418">Kinase</keyword>
<dbReference type="InterPro" id="IPR012844">
    <property type="entry name" value="DhaM_N"/>
</dbReference>
<evidence type="ECO:0000313" key="7">
    <source>
        <dbReference type="EMBL" id="SCY43274.1"/>
    </source>
</evidence>
<name>A0A1G5FVQ8_9FIRM</name>
<evidence type="ECO:0000256" key="1">
    <source>
        <dbReference type="ARBA" id="ARBA00001113"/>
    </source>
</evidence>
<accession>A0A1G5FVQ8</accession>
<comment type="function">
    <text evidence="2">Component of the dihydroxyacetone kinase complex, which is responsible for the phosphoenolpyruvate (PEP)-dependent phosphorylation of dihydroxyacetone. DhaM serves as the phosphoryl donor. Is phosphorylated by phosphoenolpyruvate in an EI- and HPr-dependent reaction, and a phosphorelay system on histidine residues finally leads to phosphoryl transfer to DhaL and dihydroxyacetone.</text>
</comment>
<dbReference type="GO" id="GO:0016020">
    <property type="term" value="C:membrane"/>
    <property type="evidence" value="ECO:0007669"/>
    <property type="project" value="InterPro"/>
</dbReference>
<dbReference type="OrthoDB" id="7065393at2"/>
<dbReference type="PROSITE" id="PS51096">
    <property type="entry name" value="PTS_EIIA_TYPE_4"/>
    <property type="match status" value="1"/>
</dbReference>
<dbReference type="RefSeq" id="WP_091541817.1">
    <property type="nucleotide sequence ID" value="NZ_FMUS01000008.1"/>
</dbReference>
<dbReference type="InterPro" id="IPR004701">
    <property type="entry name" value="PTS_EIIA_man-typ"/>
</dbReference>
<evidence type="ECO:0000256" key="2">
    <source>
        <dbReference type="ARBA" id="ARBA00002788"/>
    </source>
</evidence>
<protein>
    <recommendedName>
        <fullName evidence="3">phosphoenolpyruvate--glycerone phosphotransferase</fullName>
        <ecNumber evidence="3">2.7.1.121</ecNumber>
    </recommendedName>
</protein>
<evidence type="ECO:0000256" key="5">
    <source>
        <dbReference type="ARBA" id="ARBA00046577"/>
    </source>
</evidence>
<dbReference type="Proteomes" id="UP000198636">
    <property type="component" value="Unassembled WGS sequence"/>
</dbReference>
<evidence type="ECO:0000259" key="6">
    <source>
        <dbReference type="PROSITE" id="PS51096"/>
    </source>
</evidence>
<dbReference type="EC" id="2.7.1.121" evidence="3"/>
<dbReference type="NCBIfam" id="TIGR02364">
    <property type="entry name" value="dha_pts"/>
    <property type="match status" value="1"/>
</dbReference>
<keyword evidence="4" id="KW-0808">Transferase</keyword>
<comment type="catalytic activity">
    <reaction evidence="1">
        <text>dihydroxyacetone + phosphoenolpyruvate = dihydroxyacetone phosphate + pyruvate</text>
        <dbReference type="Rhea" id="RHEA:18381"/>
        <dbReference type="ChEBI" id="CHEBI:15361"/>
        <dbReference type="ChEBI" id="CHEBI:16016"/>
        <dbReference type="ChEBI" id="CHEBI:57642"/>
        <dbReference type="ChEBI" id="CHEBI:58702"/>
        <dbReference type="EC" id="2.7.1.121"/>
    </reaction>
</comment>